<comment type="caution">
    <text evidence="1">The sequence shown here is derived from an EMBL/GenBank/DDBJ whole genome shotgun (WGS) entry which is preliminary data.</text>
</comment>
<dbReference type="EMBL" id="JAAPAO010000142">
    <property type="protein sequence ID" value="KAF4671062.1"/>
    <property type="molecule type" value="Genomic_DNA"/>
</dbReference>
<evidence type="ECO:0000313" key="2">
    <source>
        <dbReference type="Proteomes" id="UP000591131"/>
    </source>
</evidence>
<organism evidence="1 2">
    <name type="scientific">Perkinsus chesapeaki</name>
    <name type="common">Clam parasite</name>
    <name type="synonym">Perkinsus andrewsi</name>
    <dbReference type="NCBI Taxonomy" id="330153"/>
    <lineage>
        <taxon>Eukaryota</taxon>
        <taxon>Sar</taxon>
        <taxon>Alveolata</taxon>
        <taxon>Perkinsozoa</taxon>
        <taxon>Perkinsea</taxon>
        <taxon>Perkinsida</taxon>
        <taxon>Perkinsidae</taxon>
        <taxon>Perkinsus</taxon>
    </lineage>
</organism>
<dbReference type="Proteomes" id="UP000591131">
    <property type="component" value="Unassembled WGS sequence"/>
</dbReference>
<accession>A0A7J6MHH1</accession>
<protein>
    <submittedName>
        <fullName evidence="1">Uncharacterized protein</fullName>
    </submittedName>
</protein>
<proteinExistence type="predicted"/>
<keyword evidence="2" id="KW-1185">Reference proteome</keyword>
<evidence type="ECO:0000313" key="1">
    <source>
        <dbReference type="EMBL" id="KAF4671062.1"/>
    </source>
</evidence>
<dbReference type="Gene3D" id="2.60.120.920">
    <property type="match status" value="1"/>
</dbReference>
<dbReference type="OrthoDB" id="441705at2759"/>
<dbReference type="InterPro" id="IPR043136">
    <property type="entry name" value="B30.2/SPRY_sf"/>
</dbReference>
<reference evidence="1 2" key="1">
    <citation type="submission" date="2020-04" db="EMBL/GenBank/DDBJ databases">
        <title>Perkinsus chesapeaki whole genome sequence.</title>
        <authorList>
            <person name="Bogema D.R."/>
        </authorList>
    </citation>
    <scope>NUCLEOTIDE SEQUENCE [LARGE SCALE GENOMIC DNA]</scope>
    <source>
        <strain evidence="1">ATCC PRA-425</strain>
    </source>
</reference>
<dbReference type="AlphaFoldDB" id="A0A7J6MHH1"/>
<gene>
    <name evidence="1" type="ORF">FOL47_001727</name>
</gene>
<sequence>MTPCESGREDLSLHRGVAMLQTEELLSALCLELLGPRAKAELVGHARALLHREIDNLDVGVKDRWMRALPSTERKCDRSTSSSTVASLAVLNTDDVDNKGDGELGRRSSSWWLAAELLPHVLSYIVEVSPVLGTLRRVCRAFDTATRLPQCYQGSHIYLSSGACRAVDPEAHWMKVLELPLEQAADITISTLGVPYRNVDLLEDAFGIDKIVRHMSGFARDLHGPNVEVLDDRTVRRRDEYDPFHAIVLGNAPLKSLPTGEKYFAFRISKTSRRHFGGGVTIALSTNPPLSSVPEKLRGSDISLAIVQKGEVFVYGEKIDVRGDTVGLRVDEEGCVTLYRNGRIVPSTSPLQIPSLSAPPPQLLPTVGQPDIYAMLHVKANTAAITLLPDHEPPEEDKFWISSDDR</sequence>
<name>A0A7J6MHH1_PERCH</name>